<dbReference type="OrthoDB" id="278110at2"/>
<dbReference type="SFLD" id="SFLDG01146">
    <property type="entry name" value="C1.2.2"/>
    <property type="match status" value="1"/>
</dbReference>
<evidence type="ECO:0000256" key="1">
    <source>
        <dbReference type="ARBA" id="ARBA00009589"/>
    </source>
</evidence>
<dbReference type="SFLD" id="SFLDS00003">
    <property type="entry name" value="Haloacid_Dehalogenase"/>
    <property type="match status" value="1"/>
</dbReference>
<dbReference type="Proteomes" id="UP000245489">
    <property type="component" value="Unassembled WGS sequence"/>
</dbReference>
<dbReference type="Gene3D" id="1.10.40.40">
    <property type="entry name" value="Deoxyribonucleotidase, domain 2"/>
    <property type="match status" value="1"/>
</dbReference>
<feature type="active site" description="Proton donor" evidence="2">
    <location>
        <position position="9"/>
    </location>
</feature>
<dbReference type="InterPro" id="IPR010708">
    <property type="entry name" value="5'(3')-deoxyribonucleotidase"/>
</dbReference>
<dbReference type="PANTHER" id="PTHR16504">
    <property type="entry name" value="5'(3')-DEOXYRIBONUCLEOTIDASE"/>
    <property type="match status" value="1"/>
</dbReference>
<dbReference type="InterPro" id="IPR036412">
    <property type="entry name" value="HAD-like_sf"/>
</dbReference>
<gene>
    <name evidence="3" type="ORF">LV89_02329</name>
</gene>
<sequence>MQRLLIDMDDVMADTSLKIITMVNDTFGTDYTKEMLTSDPKIKEEYQEKYLTQRHRLWDKGFFRDIPLMPDAQEVIGELYKKYEIFIVSAATEFPNSMAEKLEWLEDYFPYIGWSHTVFCGHKWMIKADYIIDDHEKNLINFTGKGLLFDAPHNQHIVDFQRVNSWKHIETILL</sequence>
<dbReference type="RefSeq" id="WP_109743062.1">
    <property type="nucleotide sequence ID" value="NZ_QGGO01000011.1"/>
</dbReference>
<evidence type="ECO:0000256" key="2">
    <source>
        <dbReference type="PIRSR" id="PIRSR610708-1"/>
    </source>
</evidence>
<dbReference type="SFLD" id="SFLDG01126">
    <property type="entry name" value="C1.2:_Nucleotidase_Like"/>
    <property type="match status" value="1"/>
</dbReference>
<comment type="caution">
    <text evidence="3">The sequence shown here is derived from an EMBL/GenBank/DDBJ whole genome shotgun (WGS) entry which is preliminary data.</text>
</comment>
<dbReference type="EMBL" id="QGGO01000011">
    <property type="protein sequence ID" value="PWK26484.1"/>
    <property type="molecule type" value="Genomic_DNA"/>
</dbReference>
<dbReference type="InterPro" id="IPR023214">
    <property type="entry name" value="HAD_sf"/>
</dbReference>
<dbReference type="SUPFAM" id="SSF56784">
    <property type="entry name" value="HAD-like"/>
    <property type="match status" value="1"/>
</dbReference>
<evidence type="ECO:0000313" key="4">
    <source>
        <dbReference type="Proteomes" id="UP000245489"/>
    </source>
</evidence>
<dbReference type="AlphaFoldDB" id="A0A316E7P7"/>
<reference evidence="3 4" key="1">
    <citation type="submission" date="2018-05" db="EMBL/GenBank/DDBJ databases">
        <title>Genomic Encyclopedia of Archaeal and Bacterial Type Strains, Phase II (KMG-II): from individual species to whole genera.</title>
        <authorList>
            <person name="Goeker M."/>
        </authorList>
    </citation>
    <scope>NUCLEOTIDE SEQUENCE [LARGE SCALE GENOMIC DNA]</scope>
    <source>
        <strain evidence="3 4">DSM 22214</strain>
    </source>
</reference>
<dbReference type="Gene3D" id="3.40.50.1000">
    <property type="entry name" value="HAD superfamily/HAD-like"/>
    <property type="match status" value="1"/>
</dbReference>
<protein>
    <submittedName>
        <fullName evidence="3">5'(3')-deoxyribonucleotidase</fullName>
    </submittedName>
</protein>
<comment type="similarity">
    <text evidence="1">Belongs to the 5'(3')-deoxyribonucleotidase family.</text>
</comment>
<evidence type="ECO:0000313" key="3">
    <source>
        <dbReference type="EMBL" id="PWK26484.1"/>
    </source>
</evidence>
<accession>A0A316E7P7</accession>
<dbReference type="GO" id="GO:0008253">
    <property type="term" value="F:5'-nucleotidase activity"/>
    <property type="evidence" value="ECO:0007669"/>
    <property type="project" value="InterPro"/>
</dbReference>
<dbReference type="PANTHER" id="PTHR16504:SF4">
    <property type="entry name" value="5'(3')-DEOXYRIBONUCLEOTIDASE"/>
    <property type="match status" value="1"/>
</dbReference>
<name>A0A316E7P7_9BACT</name>
<keyword evidence="4" id="KW-1185">Reference proteome</keyword>
<proteinExistence type="inferred from homology"/>
<dbReference type="GO" id="GO:0009223">
    <property type="term" value="P:pyrimidine deoxyribonucleotide catabolic process"/>
    <property type="evidence" value="ECO:0007669"/>
    <property type="project" value="TreeGrafter"/>
</dbReference>
<dbReference type="Pfam" id="PF06941">
    <property type="entry name" value="NT5C"/>
    <property type="match status" value="1"/>
</dbReference>
<organism evidence="3 4">
    <name type="scientific">Arcicella aurantiaca</name>
    <dbReference type="NCBI Taxonomy" id="591202"/>
    <lineage>
        <taxon>Bacteria</taxon>
        <taxon>Pseudomonadati</taxon>
        <taxon>Bacteroidota</taxon>
        <taxon>Cytophagia</taxon>
        <taxon>Cytophagales</taxon>
        <taxon>Flectobacillaceae</taxon>
        <taxon>Arcicella</taxon>
    </lineage>
</organism>
<feature type="active site" description="Nucleophile" evidence="2">
    <location>
        <position position="7"/>
    </location>
</feature>